<organism evidence="6 7">
    <name type="scientific">Trametes cubensis</name>
    <dbReference type="NCBI Taxonomy" id="1111947"/>
    <lineage>
        <taxon>Eukaryota</taxon>
        <taxon>Fungi</taxon>
        <taxon>Dikarya</taxon>
        <taxon>Basidiomycota</taxon>
        <taxon>Agaricomycotina</taxon>
        <taxon>Agaricomycetes</taxon>
        <taxon>Polyporales</taxon>
        <taxon>Polyporaceae</taxon>
        <taxon>Trametes</taxon>
    </lineage>
</organism>
<dbReference type="Gene3D" id="3.20.20.80">
    <property type="entry name" value="Glycosidases"/>
    <property type="match status" value="2"/>
</dbReference>
<evidence type="ECO:0000256" key="2">
    <source>
        <dbReference type="ARBA" id="ARBA00022801"/>
    </source>
</evidence>
<evidence type="ECO:0000313" key="6">
    <source>
        <dbReference type="EMBL" id="KAJ8496065.1"/>
    </source>
</evidence>
<gene>
    <name evidence="6" type="ORF">ONZ51_g1325</name>
</gene>
<dbReference type="InterPro" id="IPR001547">
    <property type="entry name" value="Glyco_hydro_5"/>
</dbReference>
<dbReference type="AlphaFoldDB" id="A0AAD7XEY3"/>
<accession>A0AAD7XEY3</accession>
<evidence type="ECO:0000256" key="3">
    <source>
        <dbReference type="ARBA" id="ARBA00023295"/>
    </source>
</evidence>
<evidence type="ECO:0000256" key="1">
    <source>
        <dbReference type="ARBA" id="ARBA00005641"/>
    </source>
</evidence>
<sequence length="518" mass="56702">MREAARVLRFQRVSDIHALRFSILNTIRVGARHGAPAPFHTVSVADNPGAMRSFIAVGVLAASCLSKAAAGIPDKIYGVNLGGWLVLEPWMLPAEWAAMGGQSCSNCADCIGSEFALVQAYPQTADKLFAKHWSTWFTQDDVNQLRAAGINTVRIPLGYWIVEQLVNRQTEFYPRGGIKQLQRGLQMLKDAGIQAILDHHAPPGVQTPGQSFTGHCTSDVEFYTDYNYHRALVWTAVMTALSHLDPSFSSVFAIEAVNEPIMDATQTPGYGDFQKNFVEVIRAVELVLGIPVPGLTLDVKVSTANFTSALSATVSTSSLFNAEVKSALAEAVPILVELGFELAVSSIFNFDMASSPLKKTRESLVANFMDINWQYNNPANPADAKIGPQGYDNHLYYNFGGVADPNPDAYLTSICNLPRVQNDAALGNSPLWFGEWGLPTQFDATDDFLNKWADAQKLAYSQGKGWIFWNFKVEMSEQAGDLARQWSYLEGVKLGYLTADPSQVHDPNVCAPYVNATS</sequence>
<protein>
    <recommendedName>
        <fullName evidence="5">Glycoside hydrolase family 5 domain-containing protein</fullName>
    </recommendedName>
</protein>
<proteinExistence type="inferred from homology"/>
<name>A0AAD7XEY3_9APHY</name>
<dbReference type="GO" id="GO:0009251">
    <property type="term" value="P:glucan catabolic process"/>
    <property type="evidence" value="ECO:0007669"/>
    <property type="project" value="TreeGrafter"/>
</dbReference>
<reference evidence="6" key="1">
    <citation type="submission" date="2022-11" db="EMBL/GenBank/DDBJ databases">
        <title>Genome Sequence of Cubamyces cubensis.</title>
        <authorList>
            <person name="Buettner E."/>
        </authorList>
    </citation>
    <scope>NUCLEOTIDE SEQUENCE</scope>
    <source>
        <strain evidence="6">MPL-01</strain>
    </source>
</reference>
<dbReference type="InterPro" id="IPR017853">
    <property type="entry name" value="GH"/>
</dbReference>
<feature type="domain" description="Glycoside hydrolase family 5" evidence="5">
    <location>
        <begin position="131"/>
        <end position="471"/>
    </location>
</feature>
<evidence type="ECO:0000256" key="4">
    <source>
        <dbReference type="RuleBase" id="RU361153"/>
    </source>
</evidence>
<keyword evidence="2 4" id="KW-0378">Hydrolase</keyword>
<evidence type="ECO:0000259" key="5">
    <source>
        <dbReference type="Pfam" id="PF00150"/>
    </source>
</evidence>
<keyword evidence="7" id="KW-1185">Reference proteome</keyword>
<dbReference type="Pfam" id="PF00150">
    <property type="entry name" value="Cellulase"/>
    <property type="match status" value="1"/>
</dbReference>
<dbReference type="GO" id="GO:0009986">
    <property type="term" value="C:cell surface"/>
    <property type="evidence" value="ECO:0007669"/>
    <property type="project" value="TreeGrafter"/>
</dbReference>
<dbReference type="PANTHER" id="PTHR31297">
    <property type="entry name" value="GLUCAN ENDO-1,6-BETA-GLUCOSIDASE B"/>
    <property type="match status" value="1"/>
</dbReference>
<comment type="similarity">
    <text evidence="1 4">Belongs to the glycosyl hydrolase 5 (cellulase A) family.</text>
</comment>
<dbReference type="InterPro" id="IPR050386">
    <property type="entry name" value="Glycosyl_hydrolase_5"/>
</dbReference>
<keyword evidence="3 4" id="KW-0326">Glycosidase</keyword>
<dbReference type="GO" id="GO:0008422">
    <property type="term" value="F:beta-glucosidase activity"/>
    <property type="evidence" value="ECO:0007669"/>
    <property type="project" value="TreeGrafter"/>
</dbReference>
<dbReference type="EMBL" id="JAPEVG010000018">
    <property type="protein sequence ID" value="KAJ8496065.1"/>
    <property type="molecule type" value="Genomic_DNA"/>
</dbReference>
<dbReference type="SUPFAM" id="SSF51445">
    <property type="entry name" value="(Trans)glycosidases"/>
    <property type="match status" value="1"/>
</dbReference>
<dbReference type="GO" id="GO:0005576">
    <property type="term" value="C:extracellular region"/>
    <property type="evidence" value="ECO:0007669"/>
    <property type="project" value="TreeGrafter"/>
</dbReference>
<evidence type="ECO:0000313" key="7">
    <source>
        <dbReference type="Proteomes" id="UP001215151"/>
    </source>
</evidence>
<comment type="caution">
    <text evidence="6">The sequence shown here is derived from an EMBL/GenBank/DDBJ whole genome shotgun (WGS) entry which is preliminary data.</text>
</comment>
<dbReference type="PANTHER" id="PTHR31297:SF42">
    <property type="entry name" value="GLYCOSIDE HYDROLASE FAMILY 5 DOMAIN-CONTAINING PROTEIN"/>
    <property type="match status" value="1"/>
</dbReference>
<dbReference type="Proteomes" id="UP001215151">
    <property type="component" value="Unassembled WGS sequence"/>
</dbReference>